<dbReference type="EMBL" id="PVYX01000002">
    <property type="protein sequence ID" value="PRX54678.1"/>
    <property type="molecule type" value="Genomic_DNA"/>
</dbReference>
<keyword evidence="1 2" id="KW-0732">Signal</keyword>
<feature type="signal peptide" evidence="2">
    <location>
        <begin position="1"/>
        <end position="20"/>
    </location>
</feature>
<dbReference type="InterPro" id="IPR011250">
    <property type="entry name" value="OMP/PagP_B-barrel"/>
</dbReference>
<sequence length="166" mass="17764">MRKLVFIAAALLVGSLTVQAQGQFRAGADLALPIGDAADLTTFGIAVDLAYIFEIDDNFQAGPFAAFGHFFGEDIESGSFTIEIDDVQFLPVGGTAIYNFNDQFSARGYLGYAIGINEGNDGGFYYSPEIAYSISDAIDIVLAYKGVTTDGDSFDAISLGVDFWFN</sequence>
<gene>
    <name evidence="4" type="ORF">CLV81_3082</name>
</gene>
<comment type="caution">
    <text evidence="4">The sequence shown here is derived from an EMBL/GenBank/DDBJ whole genome shotgun (WGS) entry which is preliminary data.</text>
</comment>
<evidence type="ECO:0000256" key="1">
    <source>
        <dbReference type="ARBA" id="ARBA00022729"/>
    </source>
</evidence>
<name>A0A2T0MAY8_9FLAO</name>
<dbReference type="AlphaFoldDB" id="A0A2T0MAY8"/>
<evidence type="ECO:0000313" key="4">
    <source>
        <dbReference type="EMBL" id="PRX54678.1"/>
    </source>
</evidence>
<evidence type="ECO:0000259" key="3">
    <source>
        <dbReference type="Pfam" id="PF13505"/>
    </source>
</evidence>
<proteinExistence type="predicted"/>
<reference evidence="4 5" key="1">
    <citation type="submission" date="2018-03" db="EMBL/GenBank/DDBJ databases">
        <title>Genomic Encyclopedia of Archaeal and Bacterial Type Strains, Phase II (KMG-II): from individual species to whole genera.</title>
        <authorList>
            <person name="Goeker M."/>
        </authorList>
    </citation>
    <scope>NUCLEOTIDE SEQUENCE [LARGE SCALE GENOMIC DNA]</scope>
    <source>
        <strain evidence="4 5">DSM 25027</strain>
    </source>
</reference>
<dbReference type="SUPFAM" id="SSF56925">
    <property type="entry name" value="OMPA-like"/>
    <property type="match status" value="1"/>
</dbReference>
<organism evidence="4 5">
    <name type="scientific">Flagellimonas meridianipacifica</name>
    <dbReference type="NCBI Taxonomy" id="1080225"/>
    <lineage>
        <taxon>Bacteria</taxon>
        <taxon>Pseudomonadati</taxon>
        <taxon>Bacteroidota</taxon>
        <taxon>Flavobacteriia</taxon>
        <taxon>Flavobacteriales</taxon>
        <taxon>Flavobacteriaceae</taxon>
        <taxon>Flagellimonas</taxon>
    </lineage>
</organism>
<evidence type="ECO:0000313" key="5">
    <source>
        <dbReference type="Proteomes" id="UP000237640"/>
    </source>
</evidence>
<keyword evidence="5" id="KW-1185">Reference proteome</keyword>
<dbReference type="OrthoDB" id="1492374at2"/>
<protein>
    <recommendedName>
        <fullName evidence="3">Outer membrane protein beta-barrel domain-containing protein</fullName>
    </recommendedName>
</protein>
<feature type="chain" id="PRO_5015592199" description="Outer membrane protein beta-barrel domain-containing protein" evidence="2">
    <location>
        <begin position="21"/>
        <end position="166"/>
    </location>
</feature>
<dbReference type="Pfam" id="PF13505">
    <property type="entry name" value="OMP_b-brl"/>
    <property type="match status" value="1"/>
</dbReference>
<dbReference type="RefSeq" id="WP_106146000.1">
    <property type="nucleotide sequence ID" value="NZ_PVYX01000002.1"/>
</dbReference>
<feature type="domain" description="Outer membrane protein beta-barrel" evidence="3">
    <location>
        <begin position="6"/>
        <end position="165"/>
    </location>
</feature>
<evidence type="ECO:0000256" key="2">
    <source>
        <dbReference type="SAM" id="SignalP"/>
    </source>
</evidence>
<accession>A0A2T0MAY8</accession>
<dbReference type="Proteomes" id="UP000237640">
    <property type="component" value="Unassembled WGS sequence"/>
</dbReference>
<dbReference type="InterPro" id="IPR027385">
    <property type="entry name" value="Beta-barrel_OMP"/>
</dbReference>